<keyword evidence="4" id="KW-1185">Reference proteome</keyword>
<dbReference type="EnsemblPlants" id="OGLUM09G09010.1">
    <property type="protein sequence ID" value="OGLUM09G09010.1"/>
    <property type="gene ID" value="OGLUM09G09010"/>
</dbReference>
<protein>
    <recommendedName>
        <fullName evidence="2">KIB1-4 beta-propeller domain-containing protein</fullName>
    </recommendedName>
</protein>
<feature type="domain" description="KIB1-4 beta-propeller" evidence="2">
    <location>
        <begin position="365"/>
        <end position="528"/>
    </location>
</feature>
<dbReference type="PANTHER" id="PTHR33127">
    <property type="entry name" value="TRANSMEMBRANE PROTEIN"/>
    <property type="match status" value="1"/>
</dbReference>
<feature type="region of interest" description="Disordered" evidence="1">
    <location>
        <begin position="540"/>
        <end position="567"/>
    </location>
</feature>
<reference evidence="3" key="2">
    <citation type="submission" date="2018-05" db="EMBL/GenBank/DDBJ databases">
        <title>OgluRS3 (Oryza glumaepatula Reference Sequence Version 3).</title>
        <authorList>
            <person name="Zhang J."/>
            <person name="Kudrna D."/>
            <person name="Lee S."/>
            <person name="Talag J."/>
            <person name="Welchert J."/>
            <person name="Wing R.A."/>
        </authorList>
    </citation>
    <scope>NUCLEOTIDE SEQUENCE [LARGE SCALE GENOMIC DNA]</scope>
</reference>
<dbReference type="eggNOG" id="ENOG502RRAF">
    <property type="taxonomic scope" value="Eukaryota"/>
</dbReference>
<organism evidence="3">
    <name type="scientific">Oryza glumipatula</name>
    <dbReference type="NCBI Taxonomy" id="40148"/>
    <lineage>
        <taxon>Eukaryota</taxon>
        <taxon>Viridiplantae</taxon>
        <taxon>Streptophyta</taxon>
        <taxon>Embryophyta</taxon>
        <taxon>Tracheophyta</taxon>
        <taxon>Spermatophyta</taxon>
        <taxon>Magnoliopsida</taxon>
        <taxon>Liliopsida</taxon>
        <taxon>Poales</taxon>
        <taxon>Poaceae</taxon>
        <taxon>BOP clade</taxon>
        <taxon>Oryzoideae</taxon>
        <taxon>Oryzeae</taxon>
        <taxon>Oryzinae</taxon>
        <taxon>Oryza</taxon>
    </lineage>
</organism>
<feature type="domain" description="KIB1-4 beta-propeller" evidence="2">
    <location>
        <begin position="36"/>
        <end position="323"/>
    </location>
</feature>
<name>A0A0E0B2E2_9ORYZ</name>
<evidence type="ECO:0000313" key="3">
    <source>
        <dbReference type="EnsemblPlants" id="OGLUM09G09010.1"/>
    </source>
</evidence>
<dbReference type="InterPro" id="IPR005174">
    <property type="entry name" value="KIB1-4_b-propeller"/>
</dbReference>
<evidence type="ECO:0000259" key="2">
    <source>
        <dbReference type="Pfam" id="PF03478"/>
    </source>
</evidence>
<evidence type="ECO:0000256" key="1">
    <source>
        <dbReference type="SAM" id="MobiDB-lite"/>
    </source>
</evidence>
<dbReference type="Gramene" id="OGLUM09G09010.1">
    <property type="protein sequence ID" value="OGLUM09G09010.1"/>
    <property type="gene ID" value="OGLUM09G09010"/>
</dbReference>
<reference evidence="3" key="1">
    <citation type="submission" date="2015-04" db="UniProtKB">
        <authorList>
            <consortium name="EnsemblPlants"/>
        </authorList>
    </citation>
    <scope>IDENTIFICATION</scope>
</reference>
<dbReference type="Pfam" id="PF03478">
    <property type="entry name" value="Beta-prop_KIB1-4"/>
    <property type="match status" value="2"/>
</dbReference>
<sequence length="567" mass="60277">MANSSTAAAAAYPLLVQRYGVAGVTPPSSSSTATRVFSLPAMKLLDVNLPEEMRGSSGGGGNTFLETPQGLVLVLMTTSSPPASAFLLDPRDGSRVAELPPLGEGELPAHRRCVLSGRPPEPGCGVLVLDLESPALLFCRVGGERWSRHGYDIGCYDLPEEYCSVPKRKQLFDVAGVGGRFYFAENKGELGTLDFTGGGGGGEAVVGAIAIPVLDYFPAGQVMSSSLTFLVESRGDLFLVAIAFEGYNIGGPYDVHVFRMDFSAAAPGPAWRRATDIGDRAFLVGGDNFSGASCSASGCGVKANRIYWINGFSEDEKRNLYVFSVEDGSVETLDTFEPLPGAPRQTPFWLRSNADGQPGSPAMAYSLPDGKTHDDVSLPEMHSNTFLETPQGWVLVLSSSPTPKTTTTTFLLDPRDGRKVGLPPLDENELPTGRKCVLSDSAPDAGAGVVVLSLQGPAVWFCRVGGERWSTHTYDMGYFSLPDEYCAPKKRHLFDVAGGVGGRFYFCEDKGFSLGTLDFTGDGEPVLGAVAVPGGIDDMFPSPDSSGMRPRTSSSRTATWPPHQFSV</sequence>
<accession>A0A0E0B2E2</accession>
<dbReference type="HOGENOM" id="CLU_480936_0_0_1"/>
<dbReference type="AlphaFoldDB" id="A0A0E0B2E2"/>
<proteinExistence type="predicted"/>
<evidence type="ECO:0000313" key="4">
    <source>
        <dbReference type="Proteomes" id="UP000026961"/>
    </source>
</evidence>
<dbReference type="Proteomes" id="UP000026961">
    <property type="component" value="Chromosome 9"/>
</dbReference>
<dbReference type="PANTHER" id="PTHR33127:SF43">
    <property type="entry name" value="OS09G0380600 PROTEIN"/>
    <property type="match status" value="1"/>
</dbReference>